<comment type="caution">
    <text evidence="2">The sequence shown here is derived from an EMBL/GenBank/DDBJ whole genome shotgun (WGS) entry which is preliminary data.</text>
</comment>
<protein>
    <submittedName>
        <fullName evidence="2">Uncharacterized protein</fullName>
    </submittedName>
</protein>
<sequence>MMFKSPSHAGVLGLATAVTALAGLADASGLQPRAKQISSDACMDIDNREPLNIKFGFPTWKTSDDPNCEPTHKIDRSGHCFKAMSPENDCKSFCQLSHGWFYGEPIDASNGKICQVGQGCTRQIGVTKQNGDASVITKGESYVDAVAKSNTSTHNNDATVSMGLNFGLGIATPENAAAPERPSRFKFIPAVKNVWDATYTKQQQQQWSRAVREEQTWSVVNQTKFEVVVTESYSESRPAWSNSFCGSWFVVPIVGISCGRGTNGRLAVNKALRETKCFIENPEVNVFSHCFAYTFKDDRQEDLTKYRDVFVLRDCAEGFILPGEWQEPAFRNSFSPEVYTRQHIERYGYSNLPLNSPDKPDDASWADDMFGPVPFSKEIGPDLHTIKYCGKGGYCVKHKLTDNNCYNFPRGYSGIKSVDVQEVETTGDNCCTLFSRAECHGQAQNVRGKLTSKMLAAAGFLSQAHSVVCNVNEYCDPDVVDTLE</sequence>
<reference evidence="2" key="2">
    <citation type="submission" date="2023-05" db="EMBL/GenBank/DDBJ databases">
        <authorList>
            <consortium name="Lawrence Berkeley National Laboratory"/>
            <person name="Steindorff A."/>
            <person name="Hensen N."/>
            <person name="Bonometti L."/>
            <person name="Westerberg I."/>
            <person name="Brannstrom I.O."/>
            <person name="Guillou S."/>
            <person name="Cros-Aarteil S."/>
            <person name="Calhoun S."/>
            <person name="Haridas S."/>
            <person name="Kuo A."/>
            <person name="Mondo S."/>
            <person name="Pangilinan J."/>
            <person name="Riley R."/>
            <person name="Labutti K."/>
            <person name="Andreopoulos B."/>
            <person name="Lipzen A."/>
            <person name="Chen C."/>
            <person name="Yanf M."/>
            <person name="Daum C."/>
            <person name="Ng V."/>
            <person name="Clum A."/>
            <person name="Ohm R."/>
            <person name="Martin F."/>
            <person name="Silar P."/>
            <person name="Natvig D."/>
            <person name="Lalanne C."/>
            <person name="Gautier V."/>
            <person name="Ament-Velasquez S.L."/>
            <person name="Kruys A."/>
            <person name="Hutchinson M.I."/>
            <person name="Powell A.J."/>
            <person name="Barry K."/>
            <person name="Miller A.N."/>
            <person name="Grigoriev I.V."/>
            <person name="Debuchy R."/>
            <person name="Gladieux P."/>
            <person name="Thoren M.H."/>
            <person name="Johannesson H."/>
        </authorList>
    </citation>
    <scope>NUCLEOTIDE SEQUENCE</scope>
    <source>
        <strain evidence="2">PSN293</strain>
    </source>
</reference>
<proteinExistence type="predicted"/>
<evidence type="ECO:0000313" key="2">
    <source>
        <dbReference type="EMBL" id="KAK4217305.1"/>
    </source>
</evidence>
<name>A0AAN6YEV0_9PEZI</name>
<dbReference type="AlphaFoldDB" id="A0AAN6YEV0"/>
<keyword evidence="3" id="KW-1185">Reference proteome</keyword>
<dbReference type="EMBL" id="MU858060">
    <property type="protein sequence ID" value="KAK4217305.1"/>
    <property type="molecule type" value="Genomic_DNA"/>
</dbReference>
<dbReference type="Proteomes" id="UP001301769">
    <property type="component" value="Unassembled WGS sequence"/>
</dbReference>
<evidence type="ECO:0000256" key="1">
    <source>
        <dbReference type="SAM" id="SignalP"/>
    </source>
</evidence>
<accession>A0AAN6YEV0</accession>
<keyword evidence="1" id="KW-0732">Signal</keyword>
<feature type="signal peptide" evidence="1">
    <location>
        <begin position="1"/>
        <end position="27"/>
    </location>
</feature>
<gene>
    <name evidence="2" type="ORF">QBC37DRAFT_335828</name>
</gene>
<reference evidence="2" key="1">
    <citation type="journal article" date="2023" name="Mol. Phylogenet. Evol.">
        <title>Genome-scale phylogeny and comparative genomics of the fungal order Sordariales.</title>
        <authorList>
            <person name="Hensen N."/>
            <person name="Bonometti L."/>
            <person name="Westerberg I."/>
            <person name="Brannstrom I.O."/>
            <person name="Guillou S."/>
            <person name="Cros-Aarteil S."/>
            <person name="Calhoun S."/>
            <person name="Haridas S."/>
            <person name="Kuo A."/>
            <person name="Mondo S."/>
            <person name="Pangilinan J."/>
            <person name="Riley R."/>
            <person name="LaButti K."/>
            <person name="Andreopoulos B."/>
            <person name="Lipzen A."/>
            <person name="Chen C."/>
            <person name="Yan M."/>
            <person name="Daum C."/>
            <person name="Ng V."/>
            <person name="Clum A."/>
            <person name="Steindorff A."/>
            <person name="Ohm R.A."/>
            <person name="Martin F."/>
            <person name="Silar P."/>
            <person name="Natvig D.O."/>
            <person name="Lalanne C."/>
            <person name="Gautier V."/>
            <person name="Ament-Velasquez S.L."/>
            <person name="Kruys A."/>
            <person name="Hutchinson M.I."/>
            <person name="Powell A.J."/>
            <person name="Barry K."/>
            <person name="Miller A.N."/>
            <person name="Grigoriev I.V."/>
            <person name="Debuchy R."/>
            <person name="Gladieux P."/>
            <person name="Hiltunen Thoren M."/>
            <person name="Johannesson H."/>
        </authorList>
    </citation>
    <scope>NUCLEOTIDE SEQUENCE</scope>
    <source>
        <strain evidence="2">PSN293</strain>
    </source>
</reference>
<evidence type="ECO:0000313" key="3">
    <source>
        <dbReference type="Proteomes" id="UP001301769"/>
    </source>
</evidence>
<organism evidence="2 3">
    <name type="scientific">Rhypophila decipiens</name>
    <dbReference type="NCBI Taxonomy" id="261697"/>
    <lineage>
        <taxon>Eukaryota</taxon>
        <taxon>Fungi</taxon>
        <taxon>Dikarya</taxon>
        <taxon>Ascomycota</taxon>
        <taxon>Pezizomycotina</taxon>
        <taxon>Sordariomycetes</taxon>
        <taxon>Sordariomycetidae</taxon>
        <taxon>Sordariales</taxon>
        <taxon>Naviculisporaceae</taxon>
        <taxon>Rhypophila</taxon>
    </lineage>
</organism>
<feature type="chain" id="PRO_5043002420" evidence="1">
    <location>
        <begin position="28"/>
        <end position="484"/>
    </location>
</feature>